<organism evidence="2 3">
    <name type="scientific">Cutaneotrichosporon cavernicola</name>
    <dbReference type="NCBI Taxonomy" id="279322"/>
    <lineage>
        <taxon>Eukaryota</taxon>
        <taxon>Fungi</taxon>
        <taxon>Dikarya</taxon>
        <taxon>Basidiomycota</taxon>
        <taxon>Agaricomycotina</taxon>
        <taxon>Tremellomycetes</taxon>
        <taxon>Trichosporonales</taxon>
        <taxon>Trichosporonaceae</taxon>
        <taxon>Cutaneotrichosporon</taxon>
    </lineage>
</organism>
<feature type="compositionally biased region" description="Basic and acidic residues" evidence="1">
    <location>
        <begin position="1"/>
        <end position="12"/>
    </location>
</feature>
<dbReference type="Proteomes" id="UP001233271">
    <property type="component" value="Chromosome 5"/>
</dbReference>
<evidence type="ECO:0008006" key="4">
    <source>
        <dbReference type="Google" id="ProtNLM"/>
    </source>
</evidence>
<name>A0AA48L6U6_9TREE</name>
<feature type="compositionally biased region" description="Acidic residues" evidence="1">
    <location>
        <begin position="104"/>
        <end position="116"/>
    </location>
</feature>
<dbReference type="GeneID" id="85496865"/>
<feature type="compositionally biased region" description="Basic residues" evidence="1">
    <location>
        <begin position="37"/>
        <end position="56"/>
    </location>
</feature>
<accession>A0AA48L6U6</accession>
<evidence type="ECO:0000313" key="3">
    <source>
        <dbReference type="Proteomes" id="UP001233271"/>
    </source>
</evidence>
<dbReference type="RefSeq" id="XP_060458260.1">
    <property type="nucleotide sequence ID" value="XM_060601803.1"/>
</dbReference>
<evidence type="ECO:0000256" key="1">
    <source>
        <dbReference type="SAM" id="MobiDB-lite"/>
    </source>
</evidence>
<feature type="region of interest" description="Disordered" evidence="1">
    <location>
        <begin position="1"/>
        <end position="117"/>
    </location>
</feature>
<gene>
    <name evidence="2" type="ORF">CcaverHIS019_0506230</name>
</gene>
<feature type="region of interest" description="Disordered" evidence="1">
    <location>
        <begin position="134"/>
        <end position="156"/>
    </location>
</feature>
<evidence type="ECO:0000313" key="2">
    <source>
        <dbReference type="EMBL" id="BEI92995.1"/>
    </source>
</evidence>
<feature type="compositionally biased region" description="Polar residues" evidence="1">
    <location>
        <begin position="25"/>
        <end position="34"/>
    </location>
</feature>
<reference evidence="2" key="1">
    <citation type="journal article" date="2023" name="BMC Genomics">
        <title>Chromosome-level genome assemblies of Cutaneotrichosporon spp. (Trichosporonales, Basidiomycota) reveal imbalanced evolution between nucleotide sequences and chromosome synteny.</title>
        <authorList>
            <person name="Kobayashi Y."/>
            <person name="Kayamori A."/>
            <person name="Aoki K."/>
            <person name="Shiwa Y."/>
            <person name="Matsutani M."/>
            <person name="Fujita N."/>
            <person name="Sugita T."/>
            <person name="Iwasaki W."/>
            <person name="Tanaka N."/>
            <person name="Takashima M."/>
        </authorList>
    </citation>
    <scope>NUCLEOTIDE SEQUENCE</scope>
    <source>
        <strain evidence="2">HIS019</strain>
    </source>
</reference>
<feature type="region of interest" description="Disordered" evidence="1">
    <location>
        <begin position="423"/>
        <end position="536"/>
    </location>
</feature>
<protein>
    <recommendedName>
        <fullName evidence="4">PWWP domain-containing protein</fullName>
    </recommendedName>
</protein>
<keyword evidence="3" id="KW-1185">Reference proteome</keyword>
<dbReference type="EMBL" id="AP028216">
    <property type="protein sequence ID" value="BEI92995.1"/>
    <property type="molecule type" value="Genomic_DNA"/>
</dbReference>
<dbReference type="AlphaFoldDB" id="A0AA48L6U6"/>
<sequence>MDQDREVKLKRDNSRRKTLNLIDSAPSSQTNTAPKAQPRKRKRHEEKEKRPTKKRSSSLGDAARPPKVPSREGSVSPTSTAASSSPLSSPRQLAGPSASTLYLSDEEDDDDDDELDLGTALSRHNATLLTADLFDDDDLSDPPTPKGPKWKKTMHPGVAPGDTCLVKYRRLWFPAKLLRMELAESAGSRDFYEVQTQDGKVYRPTRRGILFLYEGEAMAEVTIGQYETSAVHTGESTSVVLPDDASEYDRFRALPLSEQIGRLQGHLTDLAAGRYIPAKWRVEAFYKGKDDRSRLKEELALGDFKNSEIKQAGLALSDWVRDHCSTGRLATLADDERSQFASFVLLPEVIIAICIRSLDLDRPSSWARERDDIPAPEEAAEAEAARLYNLAREKLAELGENDHEIEWEKRRLEVKMAVKWAEPAVPTQPEPEMPLRRREARLRNPEEASVEDQARLLEGFARKKKQGDKRKGKAVAKAEAERSARARASAQPTWTNGREALEGTASATDGVEAREGEACATNGDETPENDVNGMAE</sequence>
<feature type="compositionally biased region" description="Basic and acidic residues" evidence="1">
    <location>
        <begin position="433"/>
        <end position="446"/>
    </location>
</feature>
<dbReference type="KEGG" id="ccac:CcaHIS019_0506230"/>
<feature type="compositionally biased region" description="Basic residues" evidence="1">
    <location>
        <begin position="462"/>
        <end position="474"/>
    </location>
</feature>
<feature type="compositionally biased region" description="Low complexity" evidence="1">
    <location>
        <begin position="74"/>
        <end position="90"/>
    </location>
</feature>
<proteinExistence type="predicted"/>